<dbReference type="Proteomes" id="UP000322234">
    <property type="component" value="Unassembled WGS sequence"/>
</dbReference>
<evidence type="ECO:0000313" key="14">
    <source>
        <dbReference type="Proteomes" id="UP000322234"/>
    </source>
</evidence>
<dbReference type="EMBL" id="VBQZ03000406">
    <property type="protein sequence ID" value="MXQ99290.1"/>
    <property type="molecule type" value="Genomic_DNA"/>
</dbReference>
<protein>
    <recommendedName>
        <fullName evidence="4">E1 ubiquitin-activating enzyme</fullName>
        <ecNumber evidence="4">6.2.1.45</ecNumber>
    </recommendedName>
</protein>
<evidence type="ECO:0000256" key="9">
    <source>
        <dbReference type="PROSITE-ProRule" id="PRU10132"/>
    </source>
</evidence>
<dbReference type="Gene3D" id="1.10.10.2660">
    <property type="entry name" value="Ubiquitin-activating enzyme E1, SCCH domain"/>
    <property type="match status" value="2"/>
</dbReference>
<dbReference type="GO" id="GO:0005737">
    <property type="term" value="C:cytoplasm"/>
    <property type="evidence" value="ECO:0007669"/>
    <property type="project" value="TreeGrafter"/>
</dbReference>
<dbReference type="PROSITE" id="PS00865">
    <property type="entry name" value="UBIQUITIN_ACTIVAT_2"/>
    <property type="match status" value="1"/>
</dbReference>
<evidence type="ECO:0000256" key="8">
    <source>
        <dbReference type="ARBA" id="ARBA00022840"/>
    </source>
</evidence>
<gene>
    <name evidence="13" type="ORF">E5288_WYG002943</name>
</gene>
<dbReference type="InterPro" id="IPR045886">
    <property type="entry name" value="ThiF/MoeB/HesA"/>
</dbReference>
<feature type="active site" description="Glycyl thioester intermediate" evidence="9">
    <location>
        <position position="270"/>
    </location>
</feature>
<evidence type="ECO:0000256" key="3">
    <source>
        <dbReference type="ARBA" id="ARBA00005673"/>
    </source>
</evidence>
<dbReference type="InterPro" id="IPR019572">
    <property type="entry name" value="UBA_E1_SCCH"/>
</dbReference>
<keyword evidence="6" id="KW-0547">Nucleotide-binding</keyword>
<keyword evidence="7" id="KW-0833">Ubl conjugation pathway</keyword>
<comment type="similarity">
    <text evidence="3">Belongs to the ubiquitin-activating E1 family.</text>
</comment>
<comment type="catalytic activity">
    <reaction evidence="1">
        <text>ATP + ubiquitin + [E1 ubiquitin-activating enzyme]-L-cysteine = AMP + diphosphate + S-ubiquitinyl-[E1 ubiquitin-activating enzyme]-L-cysteine.</text>
        <dbReference type="EC" id="6.2.1.45"/>
    </reaction>
</comment>
<dbReference type="Pfam" id="PF00899">
    <property type="entry name" value="ThiF"/>
    <property type="match status" value="1"/>
</dbReference>
<dbReference type="Gene3D" id="3.40.50.12550">
    <property type="entry name" value="Ubiquitin-activating enzyme E1, inactive adenylation domain, subdomain 2"/>
    <property type="match status" value="1"/>
</dbReference>
<dbReference type="Pfam" id="PF16191">
    <property type="entry name" value="E1_4HB"/>
    <property type="match status" value="1"/>
</dbReference>
<dbReference type="AlphaFoldDB" id="A0A6B0SBE8"/>
<reference evidence="13" key="1">
    <citation type="submission" date="2019-10" db="EMBL/GenBank/DDBJ databases">
        <title>The sequence and de novo assembly of the wild yak genome.</title>
        <authorList>
            <person name="Liu Y."/>
        </authorList>
    </citation>
    <scope>NUCLEOTIDE SEQUENCE [LARGE SCALE GENOMIC DNA]</scope>
    <source>
        <strain evidence="13">WY2019</strain>
    </source>
</reference>
<dbReference type="InterPro" id="IPR033127">
    <property type="entry name" value="UBQ-activ_enz_E1_Cys_AS"/>
</dbReference>
<dbReference type="InterPro" id="IPR000594">
    <property type="entry name" value="ThiF_NAD_FAD-bd"/>
</dbReference>
<accession>A0A6B0SBE8</accession>
<dbReference type="Pfam" id="PF10585">
    <property type="entry name" value="UBA_E1_SCCH"/>
    <property type="match status" value="1"/>
</dbReference>
<evidence type="ECO:0000256" key="4">
    <source>
        <dbReference type="ARBA" id="ARBA00012990"/>
    </source>
</evidence>
<dbReference type="InterPro" id="IPR042063">
    <property type="entry name" value="Ubi_acti_E1_SCCH"/>
</dbReference>
<feature type="domain" description="Ubiquitin-activating enzyme SCCH" evidence="11">
    <location>
        <begin position="276"/>
        <end position="345"/>
    </location>
</feature>
<keyword evidence="14" id="KW-1185">Reference proteome</keyword>
<evidence type="ECO:0000256" key="6">
    <source>
        <dbReference type="ARBA" id="ARBA00022741"/>
    </source>
</evidence>
<comment type="caution">
    <text evidence="13">The sequence shown here is derived from an EMBL/GenBank/DDBJ whole genome shotgun (WGS) entry which is preliminary data.</text>
</comment>
<dbReference type="PANTHER" id="PTHR10953:SF155">
    <property type="entry name" value="UBIQUITIN-LIKE MODIFIER-ACTIVATING ENZYME 1"/>
    <property type="match status" value="1"/>
</dbReference>
<dbReference type="InterPro" id="IPR032420">
    <property type="entry name" value="E1_4HB"/>
</dbReference>
<dbReference type="SUPFAM" id="SSF69572">
    <property type="entry name" value="Activating enzymes of the ubiquitin-like proteins"/>
    <property type="match status" value="2"/>
</dbReference>
<dbReference type="InterPro" id="IPR035985">
    <property type="entry name" value="Ubiquitin-activating_enz"/>
</dbReference>
<dbReference type="GO" id="GO:0005634">
    <property type="term" value="C:nucleus"/>
    <property type="evidence" value="ECO:0007669"/>
    <property type="project" value="TreeGrafter"/>
</dbReference>
<feature type="domain" description="Ubiquitin-activating enzyme E1 four-helix bundle" evidence="12">
    <location>
        <begin position="22"/>
        <end position="64"/>
    </location>
</feature>
<evidence type="ECO:0000259" key="10">
    <source>
        <dbReference type="Pfam" id="PF00899"/>
    </source>
</evidence>
<evidence type="ECO:0000259" key="11">
    <source>
        <dbReference type="Pfam" id="PF10585"/>
    </source>
</evidence>
<dbReference type="GO" id="GO:0004839">
    <property type="term" value="F:ubiquitin activating enzyme activity"/>
    <property type="evidence" value="ECO:0007669"/>
    <property type="project" value="UniProtKB-EC"/>
</dbReference>
<proteinExistence type="inferred from homology"/>
<feature type="domain" description="THIF-type NAD/FAD binding fold" evidence="10">
    <location>
        <begin position="107"/>
        <end position="382"/>
    </location>
</feature>
<dbReference type="GO" id="GO:0006511">
    <property type="term" value="P:ubiquitin-dependent protein catabolic process"/>
    <property type="evidence" value="ECO:0007669"/>
    <property type="project" value="TreeGrafter"/>
</dbReference>
<sequence length="462" mass="50907">MTEFGHGTYVLLLMSMILEHMYHTQLHIGFQALHQFCTQHGRPPQPHNEYQKEAAELVTLAEAVKSQAPPPVQQDKLDEDLIWKLAYVAAVDLAPMNAFTGGLAPQEVMKVGAEAIVCELLMNFAMIGLGSGDVIDYMRLQELGYRGKSYVKVLLSAFHFIMKKSKSDTAAAAVSQINAHIRVISHQNCVGPETEHVYDDDFFQNLNGVANALDSVDACMYMDHCCVYHHKPLLESGTLGTKGNVKVVIPFLTEAYSSSQDPPEKSIPICTLKHFPNSIEYTLQAWDEFEGLFKKLAENINQYLIDPKFVERTLCLAGSQPLEVLEAVQRSLVLQRPQSWADCLTGSGARFWSGPKCCPHPLIFDINNPLHLDYMIAAVNLFAQTNGLMGSQDRSAVTIVIQSMQVPGFTPKSGISIQVSDEVLQTSSSISESTLVGLDHHTTVAHVHASLLCTGVLLLALL</sequence>
<dbReference type="GO" id="GO:0005524">
    <property type="term" value="F:ATP binding"/>
    <property type="evidence" value="ECO:0007669"/>
    <property type="project" value="UniProtKB-KW"/>
</dbReference>
<comment type="pathway">
    <text evidence="2">Protein modification; protein ubiquitination.</text>
</comment>
<keyword evidence="5" id="KW-0436">Ligase</keyword>
<organism evidence="13 14">
    <name type="scientific">Bos mutus</name>
    <name type="common">wild yak</name>
    <dbReference type="NCBI Taxonomy" id="72004"/>
    <lineage>
        <taxon>Eukaryota</taxon>
        <taxon>Metazoa</taxon>
        <taxon>Chordata</taxon>
        <taxon>Craniata</taxon>
        <taxon>Vertebrata</taxon>
        <taxon>Euteleostomi</taxon>
        <taxon>Mammalia</taxon>
        <taxon>Eutheria</taxon>
        <taxon>Laurasiatheria</taxon>
        <taxon>Artiodactyla</taxon>
        <taxon>Ruminantia</taxon>
        <taxon>Pecora</taxon>
        <taxon>Bovidae</taxon>
        <taxon>Bovinae</taxon>
        <taxon>Bos</taxon>
    </lineage>
</organism>
<dbReference type="UniPathway" id="UPA00143"/>
<name>A0A6B0SBE8_9CETA</name>
<evidence type="ECO:0000256" key="2">
    <source>
        <dbReference type="ARBA" id="ARBA00004906"/>
    </source>
</evidence>
<evidence type="ECO:0000256" key="7">
    <source>
        <dbReference type="ARBA" id="ARBA00022786"/>
    </source>
</evidence>
<dbReference type="EC" id="6.2.1.45" evidence="4"/>
<dbReference type="GO" id="GO:0006974">
    <property type="term" value="P:DNA damage response"/>
    <property type="evidence" value="ECO:0007669"/>
    <property type="project" value="TreeGrafter"/>
</dbReference>
<evidence type="ECO:0000259" key="12">
    <source>
        <dbReference type="Pfam" id="PF16191"/>
    </source>
</evidence>
<evidence type="ECO:0000313" key="13">
    <source>
        <dbReference type="EMBL" id="MXQ99290.1"/>
    </source>
</evidence>
<evidence type="ECO:0000256" key="1">
    <source>
        <dbReference type="ARBA" id="ARBA00000488"/>
    </source>
</evidence>
<dbReference type="PANTHER" id="PTHR10953">
    <property type="entry name" value="UBIQUITIN-ACTIVATING ENZYME E1"/>
    <property type="match status" value="1"/>
</dbReference>
<evidence type="ECO:0000256" key="5">
    <source>
        <dbReference type="ARBA" id="ARBA00022598"/>
    </source>
</evidence>
<keyword evidence="8" id="KW-0067">ATP-binding</keyword>